<comment type="caution">
    <text evidence="1">The sequence shown here is derived from an EMBL/GenBank/DDBJ whole genome shotgun (WGS) entry which is preliminary data.</text>
</comment>
<keyword evidence="2" id="KW-1185">Reference proteome</keyword>
<sequence length="85" mass="9372">MSDSEDDEVQNRTVKITLVGEPATGKSSGNFQPPSSLVVAAAVVVVLVLVEEDRILFGRYFFRDAGRLGTYPYRINIHPPPILKL</sequence>
<organism evidence="1 2">
    <name type="scientific">Choristoneura fumiferana</name>
    <name type="common">Spruce budworm moth</name>
    <name type="synonym">Archips fumiferana</name>
    <dbReference type="NCBI Taxonomy" id="7141"/>
    <lineage>
        <taxon>Eukaryota</taxon>
        <taxon>Metazoa</taxon>
        <taxon>Ecdysozoa</taxon>
        <taxon>Arthropoda</taxon>
        <taxon>Hexapoda</taxon>
        <taxon>Insecta</taxon>
        <taxon>Pterygota</taxon>
        <taxon>Neoptera</taxon>
        <taxon>Endopterygota</taxon>
        <taxon>Lepidoptera</taxon>
        <taxon>Glossata</taxon>
        <taxon>Ditrysia</taxon>
        <taxon>Tortricoidea</taxon>
        <taxon>Tortricidae</taxon>
        <taxon>Tortricinae</taxon>
        <taxon>Choristoneura</taxon>
    </lineage>
</organism>
<name>A0ACC0KL29_CHOFU</name>
<evidence type="ECO:0000313" key="2">
    <source>
        <dbReference type="Proteomes" id="UP001064048"/>
    </source>
</evidence>
<dbReference type="Proteomes" id="UP001064048">
    <property type="component" value="Chromosome 17"/>
</dbReference>
<dbReference type="EMBL" id="CM046117">
    <property type="protein sequence ID" value="KAI8436866.1"/>
    <property type="molecule type" value="Genomic_DNA"/>
</dbReference>
<reference evidence="1 2" key="1">
    <citation type="journal article" date="2022" name="Genome Biol. Evol.">
        <title>The Spruce Budworm Genome: Reconstructing the Evolutionary History of Antifreeze Proteins.</title>
        <authorList>
            <person name="Beliveau C."/>
            <person name="Gagne P."/>
            <person name="Picq S."/>
            <person name="Vernygora O."/>
            <person name="Keeling C.I."/>
            <person name="Pinkney K."/>
            <person name="Doucet D."/>
            <person name="Wen F."/>
            <person name="Johnston J.S."/>
            <person name="Maaroufi H."/>
            <person name="Boyle B."/>
            <person name="Laroche J."/>
            <person name="Dewar K."/>
            <person name="Juretic N."/>
            <person name="Blackburn G."/>
            <person name="Nisole A."/>
            <person name="Brunet B."/>
            <person name="Brandao M."/>
            <person name="Lumley L."/>
            <person name="Duan J."/>
            <person name="Quan G."/>
            <person name="Lucarotti C.J."/>
            <person name="Roe A.D."/>
            <person name="Sperling F.A.H."/>
            <person name="Levesque R.C."/>
            <person name="Cusson M."/>
        </authorList>
    </citation>
    <scope>NUCLEOTIDE SEQUENCE [LARGE SCALE GENOMIC DNA]</scope>
    <source>
        <strain evidence="1">Glfc:IPQL:Cfum</strain>
    </source>
</reference>
<evidence type="ECO:0000313" key="1">
    <source>
        <dbReference type="EMBL" id="KAI8436866.1"/>
    </source>
</evidence>
<protein>
    <submittedName>
        <fullName evidence="1">Uncharacterized protein</fullName>
    </submittedName>
</protein>
<accession>A0ACC0KL29</accession>
<proteinExistence type="predicted"/>
<gene>
    <name evidence="1" type="ORF">MSG28_010318</name>
</gene>